<organism evidence="1">
    <name type="scientific">Uncultured archaeon GZfos26G2</name>
    <dbReference type="NCBI Taxonomy" id="3386331"/>
    <lineage>
        <taxon>Archaea</taxon>
        <taxon>Methanobacteriati</taxon>
        <taxon>Methanobacteriota</taxon>
        <taxon>Stenosarchaea group</taxon>
        <taxon>Methanomicrobia</taxon>
        <taxon>Candidatus Methanophagales</taxon>
        <taxon>Candidatus Methanophagaceae</taxon>
        <taxon>Candidatus Methanophaga</taxon>
    </lineage>
</organism>
<gene>
    <name evidence="1" type="ORF">GZ37D1_57</name>
</gene>
<dbReference type="EMBL" id="AY714868">
    <property type="protein sequence ID" value="AAU84210.1"/>
    <property type="molecule type" value="Genomic_DNA"/>
</dbReference>
<proteinExistence type="predicted"/>
<evidence type="ECO:0000313" key="1">
    <source>
        <dbReference type="EMBL" id="AAU84210.1"/>
    </source>
</evidence>
<protein>
    <submittedName>
        <fullName evidence="1">Uncharacterized protein</fullName>
    </submittedName>
</protein>
<dbReference type="AlphaFoldDB" id="Q648G7"/>
<reference evidence="1" key="1">
    <citation type="journal article" date="2004" name="Science">
        <title>Reverse methanogenesis: testing the hypothesis with environmental genomics.</title>
        <authorList>
            <person name="Hallam S.J."/>
            <person name="Putnam N."/>
            <person name="Preston C.M."/>
            <person name="Detter J.C."/>
            <person name="Rokhsar D."/>
            <person name="Richardson P.M."/>
            <person name="DeLong E.F."/>
        </authorList>
    </citation>
    <scope>NUCLEOTIDE SEQUENCE</scope>
</reference>
<accession>Q648G7</accession>
<name>Q648G7_UNCAG</name>
<reference evidence="1" key="2">
    <citation type="submission" date="2004-08" db="EMBL/GenBank/DDBJ databases">
        <authorList>
            <person name="Putnam N."/>
            <person name="Detter J.C."/>
            <person name="Richardson P.M."/>
            <person name="Rokhsar D."/>
        </authorList>
    </citation>
    <scope>NUCLEOTIDE SEQUENCE</scope>
</reference>
<sequence>MVKVTKGALGGERPTGYPLYTTNYGVGPGVGVRRQIPTTALPTVGTSLAQKRQKECFAAAAKTYKKYNVLEKDFYKRYWLIDTKIDEQGTTAKRILTGRQLAIKEIARTVCTSGEKCPKPLGFCICAVDTAGNPAPEHELNITSEKLGNFEYKELNDEYACFPPSSLSPKHEPYHLFYTDAADYCLLSAERIHKIKTLPLVKKTQVYHRGPTKIPTGRSTQGYIVWDFSAMHISAEEIEIKYKIEIGWCCKYIAIYRTLIKNGVELEGKWILCAPGTVVEWETTVNDGDITYLYYYSLIVAVYDGAMWVTADIINNPCP</sequence>